<dbReference type="PANTHER" id="PTHR47660:SF7">
    <property type="entry name" value="TRANSCRIPTION FACTOR WITH C2H2 AND ZN(2)-CYS(6) DNA BINDING DOMAIN (EUROFUNG)"/>
    <property type="match status" value="1"/>
</dbReference>
<dbReference type="InterPro" id="IPR013087">
    <property type="entry name" value="Znf_C2H2_type"/>
</dbReference>
<feature type="region of interest" description="Disordered" evidence="7">
    <location>
        <begin position="56"/>
        <end position="85"/>
    </location>
</feature>
<evidence type="ECO:0000313" key="10">
    <source>
        <dbReference type="Proteomes" id="UP000293195"/>
    </source>
</evidence>
<organism evidence="9 10">
    <name type="scientific">Alternaria tenuissima</name>
    <dbReference type="NCBI Taxonomy" id="119927"/>
    <lineage>
        <taxon>Eukaryota</taxon>
        <taxon>Fungi</taxon>
        <taxon>Dikarya</taxon>
        <taxon>Ascomycota</taxon>
        <taxon>Pezizomycotina</taxon>
        <taxon>Dothideomycetes</taxon>
        <taxon>Pleosporomycetidae</taxon>
        <taxon>Pleosporales</taxon>
        <taxon>Pleosporineae</taxon>
        <taxon>Pleosporaceae</taxon>
        <taxon>Alternaria</taxon>
        <taxon>Alternaria sect. Alternaria</taxon>
        <taxon>Alternaria alternata complex</taxon>
    </lineage>
</organism>
<dbReference type="Proteomes" id="UP000293195">
    <property type="component" value="Unassembled WGS sequence"/>
</dbReference>
<dbReference type="Pfam" id="PF00096">
    <property type="entry name" value="zf-C2H2"/>
    <property type="match status" value="1"/>
</dbReference>
<evidence type="ECO:0000256" key="4">
    <source>
        <dbReference type="ARBA" id="ARBA00023163"/>
    </source>
</evidence>
<dbReference type="PROSITE" id="PS50157">
    <property type="entry name" value="ZINC_FINGER_C2H2_2"/>
    <property type="match status" value="2"/>
</dbReference>
<name>A0ABY0FS90_9PLEO</name>
<evidence type="ECO:0000256" key="7">
    <source>
        <dbReference type="SAM" id="MobiDB-lite"/>
    </source>
</evidence>
<dbReference type="EMBL" id="PDXF01000109">
    <property type="protein sequence ID" value="RYN88077.1"/>
    <property type="molecule type" value="Genomic_DNA"/>
</dbReference>
<keyword evidence="1" id="KW-0479">Metal-binding</keyword>
<evidence type="ECO:0000256" key="2">
    <source>
        <dbReference type="ARBA" id="ARBA00022833"/>
    </source>
</evidence>
<sequence>MSGSGHAAISPRPLICRQCEKSFTRPENLARHAKIHDATQKHSCQTCGRQFTRSDLRKKHERLHARTTSTRATPRSRRGSRVASAHMEPSIQIQSCLTASDPLGDQAIAASIDDGDVNASSFPEHQPVPLNENLDHDIYAGTVDLDPYFDYTSFARPWNYQSEHTVDWFSSQFFDALRETDLACSPPLQTWGSSTGYDSLRASMPHVSHRSNSTLPFDHFLDQGASLRSNSSEAVRTPGDTIQPNEDAETSAAGQNPRIASPPNETSHEDRLPFAWDPRSRPVARAKPIVLPPGDPIYTTINPSITITTATLSRIRDFLSPKERLGVEDNFTLPELSLVNVFINLFFNAFLPQAPVLHRPTLDMEDLPSELLAIMMVIGSCYSRLRHTRRFGIIVLDRIRLNLLALIEADNSLMREPHIIYASALVCYMGLWCGNKRAFELSEALRAVVVTYVRRMPAMGSHADNATYYGYQHMSFEYTAETLCPKSPRTLNSDWMEWTKKESRKRLSWFVYMVDAQFPVLLGMGGTDVLPRNKRYCLD</sequence>
<evidence type="ECO:0000256" key="5">
    <source>
        <dbReference type="ARBA" id="ARBA00023242"/>
    </source>
</evidence>
<keyword evidence="4" id="KW-0804">Transcription</keyword>
<feature type="domain" description="C2H2-type" evidence="8">
    <location>
        <begin position="42"/>
        <end position="69"/>
    </location>
</feature>
<evidence type="ECO:0000256" key="3">
    <source>
        <dbReference type="ARBA" id="ARBA00023015"/>
    </source>
</evidence>
<dbReference type="InterPro" id="IPR007219">
    <property type="entry name" value="XnlR_reg_dom"/>
</dbReference>
<keyword evidence="6" id="KW-0863">Zinc-finger</keyword>
<feature type="domain" description="C2H2-type" evidence="8">
    <location>
        <begin position="14"/>
        <end position="41"/>
    </location>
</feature>
<comment type="caution">
    <text evidence="9">The sequence shown here is derived from an EMBL/GenBank/DDBJ whole genome shotgun (WGS) entry which is preliminary data.</text>
</comment>
<protein>
    <recommendedName>
        <fullName evidence="8">C2H2-type domain-containing protein</fullName>
    </recommendedName>
</protein>
<feature type="region of interest" description="Disordered" evidence="7">
    <location>
        <begin position="228"/>
        <end position="277"/>
    </location>
</feature>
<evidence type="ECO:0000259" key="8">
    <source>
        <dbReference type="PROSITE" id="PS50157"/>
    </source>
</evidence>
<gene>
    <name evidence="9" type="ORF">AA0119_g12185</name>
</gene>
<feature type="compositionally biased region" description="Basic residues" evidence="7">
    <location>
        <begin position="56"/>
        <end position="65"/>
    </location>
</feature>
<dbReference type="CDD" id="cd12148">
    <property type="entry name" value="fungal_TF_MHR"/>
    <property type="match status" value="1"/>
</dbReference>
<evidence type="ECO:0000256" key="1">
    <source>
        <dbReference type="ARBA" id="ARBA00022723"/>
    </source>
</evidence>
<keyword evidence="2" id="KW-0862">Zinc</keyword>
<keyword evidence="3" id="KW-0805">Transcription regulation</keyword>
<feature type="compositionally biased region" description="Polar residues" evidence="7">
    <location>
        <begin position="228"/>
        <end position="244"/>
    </location>
</feature>
<dbReference type="Gene3D" id="3.30.160.60">
    <property type="entry name" value="Classic Zinc Finger"/>
    <property type="match status" value="2"/>
</dbReference>
<reference evidence="10" key="1">
    <citation type="journal article" date="2019" name="bioRxiv">
        <title>Genomics, evolutionary history and diagnostics of the Alternaria alternata species group including apple and Asian pear pathotypes.</title>
        <authorList>
            <person name="Armitage A.D."/>
            <person name="Cockerton H.M."/>
            <person name="Sreenivasaprasad S."/>
            <person name="Woodhall J.W."/>
            <person name="Lane C.R."/>
            <person name="Harrison R.J."/>
            <person name="Clarkson J.P."/>
        </authorList>
    </citation>
    <scope>NUCLEOTIDE SEQUENCE [LARGE SCALE GENOMIC DNA]</scope>
    <source>
        <strain evidence="10">FERA 635</strain>
    </source>
</reference>
<evidence type="ECO:0000256" key="6">
    <source>
        <dbReference type="PROSITE-ProRule" id="PRU00042"/>
    </source>
</evidence>
<dbReference type="InterPro" id="IPR036236">
    <property type="entry name" value="Znf_C2H2_sf"/>
</dbReference>
<dbReference type="SMART" id="SM00355">
    <property type="entry name" value="ZnF_C2H2"/>
    <property type="match status" value="2"/>
</dbReference>
<accession>A0ABY0FS90</accession>
<dbReference type="SUPFAM" id="SSF57667">
    <property type="entry name" value="beta-beta-alpha zinc fingers"/>
    <property type="match status" value="1"/>
</dbReference>
<evidence type="ECO:0000313" key="9">
    <source>
        <dbReference type="EMBL" id="RYN88077.1"/>
    </source>
</evidence>
<keyword evidence="10" id="KW-1185">Reference proteome</keyword>
<dbReference type="PANTHER" id="PTHR47660">
    <property type="entry name" value="TRANSCRIPTION FACTOR WITH C2H2 AND ZN(2)-CYS(6) DNA BINDING DOMAIN (EUROFUNG)-RELATED-RELATED"/>
    <property type="match status" value="1"/>
</dbReference>
<keyword evidence="5" id="KW-0539">Nucleus</keyword>
<dbReference type="PROSITE" id="PS00028">
    <property type="entry name" value="ZINC_FINGER_C2H2_1"/>
    <property type="match status" value="2"/>
</dbReference>
<proteinExistence type="predicted"/>
<dbReference type="Pfam" id="PF04082">
    <property type="entry name" value="Fungal_trans"/>
    <property type="match status" value="1"/>
</dbReference>